<dbReference type="Proteomes" id="UP001583186">
    <property type="component" value="Unassembled WGS sequence"/>
</dbReference>
<dbReference type="EMBL" id="JAWCUI010000016">
    <property type="protein sequence ID" value="KAL1898244.1"/>
    <property type="molecule type" value="Genomic_DNA"/>
</dbReference>
<evidence type="ECO:0000313" key="3">
    <source>
        <dbReference type="Proteomes" id="UP001583186"/>
    </source>
</evidence>
<reference evidence="2 3" key="1">
    <citation type="journal article" date="2024" name="IMA Fungus">
        <title>IMA Genome - F19 : A genome assembly and annotation guide to empower mycologists, including annotated draft genome sequences of Ceratocystis pirilliformis, Diaporthe australafricana, Fusarium ophioides, Paecilomyces lecythidis, and Sporothrix stenoceras.</title>
        <authorList>
            <person name="Aylward J."/>
            <person name="Wilson A.M."/>
            <person name="Visagie C.M."/>
            <person name="Spraker J."/>
            <person name="Barnes I."/>
            <person name="Buitendag C."/>
            <person name="Ceriani C."/>
            <person name="Del Mar Angel L."/>
            <person name="du Plessis D."/>
            <person name="Fuchs T."/>
            <person name="Gasser K."/>
            <person name="Kramer D."/>
            <person name="Li W."/>
            <person name="Munsamy K."/>
            <person name="Piso A."/>
            <person name="Price J.L."/>
            <person name="Sonnekus B."/>
            <person name="Thomas C."/>
            <person name="van der Nest A."/>
            <person name="van Dijk A."/>
            <person name="van Heerden A."/>
            <person name="van Vuuren N."/>
            <person name="Yilmaz N."/>
            <person name="Duong T.A."/>
            <person name="van der Merwe N.A."/>
            <person name="Wingfield M.J."/>
            <person name="Wingfield B.D."/>
        </authorList>
    </citation>
    <scope>NUCLEOTIDE SEQUENCE [LARGE SCALE GENOMIC DNA]</scope>
    <source>
        <strain evidence="2 3">CMW 5346</strain>
    </source>
</reference>
<feature type="chain" id="PRO_5045601464" evidence="1">
    <location>
        <begin position="23"/>
        <end position="386"/>
    </location>
</feature>
<comment type="caution">
    <text evidence="2">The sequence shown here is derived from an EMBL/GenBank/DDBJ whole genome shotgun (WGS) entry which is preliminary data.</text>
</comment>
<accession>A0ABR3ZD13</accession>
<proteinExistence type="predicted"/>
<gene>
    <name evidence="2" type="ORF">Sste5346_003650</name>
</gene>
<dbReference type="CDD" id="cd12811">
    <property type="entry name" value="MALA"/>
    <property type="match status" value="1"/>
</dbReference>
<name>A0ABR3ZD13_9PEZI</name>
<keyword evidence="1" id="KW-0732">Signal</keyword>
<dbReference type="SUPFAM" id="SSF63829">
    <property type="entry name" value="Calcium-dependent phosphotriesterase"/>
    <property type="match status" value="1"/>
</dbReference>
<sequence length="386" mass="41671">MHLVKTAAAALGACGLWATTLAATTPVPNAWSTALAKRHQRGRYDDCPEVNRGSFIINQYQLYPENADWDEDACLVYFGSLWNATVAIYDPYIDDFISILEFDNITRTGTEHIGGVAWDRFTGLITILVDSAAPWATAGADVSGTNLILKWDPNTQTTLWTVNLTETTHGKYGAFQDIETDKRGYTYVVGTYPGSILRINANGTEVIPWYGPLQTTNSTIPGLGGLVALGPEGNLLLANDAGNGSIYRLDTRDPLAPRTLTQVPIRPDVRYNDTDAIYAPPLYNGTVLLVSSHASGIQVLVSRDGSWTSAEHLGTIPNPPQGTPADVANATIGSAVTAAVQIGPNAVYIIDDWLADPWVTGQVAGNRTLFPMPDITAQIKTLLRLR</sequence>
<dbReference type="InterPro" id="IPR054550">
    <property type="entry name" value="Mala_s_1-like"/>
</dbReference>
<keyword evidence="3" id="KW-1185">Reference proteome</keyword>
<evidence type="ECO:0000313" key="2">
    <source>
        <dbReference type="EMBL" id="KAL1898244.1"/>
    </source>
</evidence>
<evidence type="ECO:0000256" key="1">
    <source>
        <dbReference type="SAM" id="SignalP"/>
    </source>
</evidence>
<feature type="signal peptide" evidence="1">
    <location>
        <begin position="1"/>
        <end position="22"/>
    </location>
</feature>
<organism evidence="2 3">
    <name type="scientific">Sporothrix stenoceras</name>
    <dbReference type="NCBI Taxonomy" id="5173"/>
    <lineage>
        <taxon>Eukaryota</taxon>
        <taxon>Fungi</taxon>
        <taxon>Dikarya</taxon>
        <taxon>Ascomycota</taxon>
        <taxon>Pezizomycotina</taxon>
        <taxon>Sordariomycetes</taxon>
        <taxon>Sordariomycetidae</taxon>
        <taxon>Ophiostomatales</taxon>
        <taxon>Ophiostomataceae</taxon>
        <taxon>Sporothrix</taxon>
    </lineage>
</organism>
<protein>
    <submittedName>
        <fullName evidence="2">Uncharacterized protein</fullName>
    </submittedName>
</protein>